<feature type="compositionally biased region" description="Low complexity" evidence="1">
    <location>
        <begin position="1"/>
        <end position="17"/>
    </location>
</feature>
<dbReference type="EMBL" id="JAJUBB010000027">
    <property type="protein sequence ID" value="MDD1784003.1"/>
    <property type="molecule type" value="Genomic_DNA"/>
</dbReference>
<sequence length="57" mass="6289">MRPVTVRPIRVTRTPARMRSTSFAPRFKAKGTQDSTPDLTLVRPSPINTQPPEGEAA</sequence>
<gene>
    <name evidence="2" type="ORF">LRP49_22755</name>
</gene>
<evidence type="ECO:0000256" key="1">
    <source>
        <dbReference type="SAM" id="MobiDB-lite"/>
    </source>
</evidence>
<feature type="region of interest" description="Disordered" evidence="1">
    <location>
        <begin position="1"/>
        <end position="57"/>
    </location>
</feature>
<protein>
    <submittedName>
        <fullName evidence="2">Uncharacterized protein</fullName>
    </submittedName>
</protein>
<name>A0ABT5QSN9_9GAMM</name>
<evidence type="ECO:0000313" key="3">
    <source>
        <dbReference type="Proteomes" id="UP001149821"/>
    </source>
</evidence>
<evidence type="ECO:0000313" key="2">
    <source>
        <dbReference type="EMBL" id="MDD1784003.1"/>
    </source>
</evidence>
<comment type="caution">
    <text evidence="2">The sequence shown here is derived from an EMBL/GenBank/DDBJ whole genome shotgun (WGS) entry which is preliminary data.</text>
</comment>
<dbReference type="Proteomes" id="UP001149821">
    <property type="component" value="Unassembled WGS sequence"/>
</dbReference>
<organism evidence="2 3">
    <name type="scientific">Enterovibrio qingdaonensis</name>
    <dbReference type="NCBI Taxonomy" id="2899818"/>
    <lineage>
        <taxon>Bacteria</taxon>
        <taxon>Pseudomonadati</taxon>
        <taxon>Pseudomonadota</taxon>
        <taxon>Gammaproteobacteria</taxon>
        <taxon>Vibrionales</taxon>
        <taxon>Vibrionaceae</taxon>
        <taxon>Enterovibrio</taxon>
    </lineage>
</organism>
<proteinExistence type="predicted"/>
<reference evidence="2" key="1">
    <citation type="submission" date="2021-12" db="EMBL/GenBank/DDBJ databases">
        <title>Enterovibrio ZSDZ35 sp. nov. and Enterovibrio ZSDZ42 sp. nov., isolated from coastal seawater in Qingdao.</title>
        <authorList>
            <person name="Zhang P."/>
        </authorList>
    </citation>
    <scope>NUCLEOTIDE SEQUENCE</scope>
    <source>
        <strain evidence="2">ZSDZ35</strain>
    </source>
</reference>
<dbReference type="RefSeq" id="WP_274145303.1">
    <property type="nucleotide sequence ID" value="NZ_JAJUBB010000027.1"/>
</dbReference>
<accession>A0ABT5QSN9</accession>
<keyword evidence="3" id="KW-1185">Reference proteome</keyword>